<keyword evidence="1" id="KW-0808">Transferase</keyword>
<dbReference type="InParanoid" id="A0A1D6I8G3"/>
<dbReference type="IntAct" id="A0A1D6I8G3">
    <property type="interactions" value="1"/>
</dbReference>
<dbReference type="EMBL" id="CM007650">
    <property type="protein sequence ID" value="ONM56334.1"/>
    <property type="molecule type" value="Genomic_DNA"/>
</dbReference>
<dbReference type="AlphaFoldDB" id="A0A1D6I8G3"/>
<accession>A0A1D6I8G3</accession>
<gene>
    <name evidence="1" type="ORF">ZEAMMB73_Zm00001d021129</name>
</gene>
<name>A0A1D6I8G3_MAIZE</name>
<organism evidence="1">
    <name type="scientific">Zea mays</name>
    <name type="common">Maize</name>
    <dbReference type="NCBI Taxonomy" id="4577"/>
    <lineage>
        <taxon>Eukaryota</taxon>
        <taxon>Viridiplantae</taxon>
        <taxon>Streptophyta</taxon>
        <taxon>Embryophyta</taxon>
        <taxon>Tracheophyta</taxon>
        <taxon>Spermatophyta</taxon>
        <taxon>Magnoliopsida</taxon>
        <taxon>Liliopsida</taxon>
        <taxon>Poales</taxon>
        <taxon>Poaceae</taxon>
        <taxon>PACMAD clade</taxon>
        <taxon>Panicoideae</taxon>
        <taxon>Andropogonodae</taxon>
        <taxon>Andropogoneae</taxon>
        <taxon>Tripsacinae</taxon>
        <taxon>Zea</taxon>
    </lineage>
</organism>
<dbReference type="STRING" id="4577.A0A1D6I8G3"/>
<dbReference type="GO" id="GO:0016757">
    <property type="term" value="F:glycosyltransferase activity"/>
    <property type="evidence" value="ECO:0007669"/>
    <property type="project" value="UniProtKB-KW"/>
</dbReference>
<keyword evidence="1" id="KW-0328">Glycosyltransferase</keyword>
<reference evidence="1" key="1">
    <citation type="submission" date="2015-12" db="EMBL/GenBank/DDBJ databases">
        <title>Update maize B73 reference genome by single molecule sequencing technologies.</title>
        <authorList>
            <consortium name="Maize Genome Sequencing Project"/>
            <person name="Ware D."/>
        </authorList>
    </citation>
    <scope>NUCLEOTIDE SEQUENCE [LARGE SCALE GENOMIC DNA]</scope>
    <source>
        <tissue evidence="1">Seedling</tissue>
    </source>
</reference>
<proteinExistence type="predicted"/>
<dbReference type="eggNOG" id="KOG2619">
    <property type="taxonomic scope" value="Eukaryota"/>
</dbReference>
<evidence type="ECO:0000313" key="1">
    <source>
        <dbReference type="EMBL" id="ONM56334.1"/>
    </source>
</evidence>
<protein>
    <submittedName>
        <fullName evidence="1">Alpha-(14)-fucosyltransferase</fullName>
    </submittedName>
</protein>
<dbReference type="ExpressionAtlas" id="A0A1D6I8G3">
    <property type="expression patterns" value="baseline and differential"/>
</dbReference>
<sequence length="381" mass="40941">MRGRVRPREGGGSAEGDAGAERDGRTVRHWELWTPTTSTPSMFCLRHPPVRAPSITQSLPPHHCSPPNPDLLPIIDASSPARDPPSSLYASASDETLAAVLDHLKPHTVGTFLPPRETTTSEILRPHLERRQLPLSVPPSSSPSPHAHVPTTLEFFGSRDRDCDPFTSLLEAIVAWNATIGCPRIRTKLAAAGLEPGLPLPAASTNGNGSAEDPPGASITGGAVWRGATKCEDLAVCHVRVLIKGWIWIPNAVVDVYTCHCGVSCVGSKFPAARAVANFFFYMINLLDGPSGGSEATSSAVKDLQSKLDVVTAECLTEKEMEYFSLSSVTSQLKEMVLALLDESDLDIASDAVEMIVDRDITMVFPSFVMHSEISETDMVV</sequence>
<dbReference type="PaxDb" id="4577-GRMZM5G817350_P01"/>